<protein>
    <submittedName>
        <fullName evidence="7">DoxX family membrane protein</fullName>
    </submittedName>
</protein>
<organism evidence="7 8">
    <name type="scientific">Aggregatimonas sangjinii</name>
    <dbReference type="NCBI Taxonomy" id="2583587"/>
    <lineage>
        <taxon>Bacteria</taxon>
        <taxon>Pseudomonadati</taxon>
        <taxon>Bacteroidota</taxon>
        <taxon>Flavobacteriia</taxon>
        <taxon>Flavobacteriales</taxon>
        <taxon>Flavobacteriaceae</taxon>
        <taxon>Aggregatimonas</taxon>
    </lineage>
</organism>
<feature type="transmembrane region" description="Helical" evidence="5">
    <location>
        <begin position="7"/>
        <end position="25"/>
    </location>
</feature>
<dbReference type="AlphaFoldDB" id="A0A5B7ST60"/>
<keyword evidence="3 5" id="KW-1133">Transmembrane helix</keyword>
<dbReference type="PANTHER" id="PTHR36974:SF1">
    <property type="entry name" value="DOXX FAMILY MEMBRANE PROTEIN"/>
    <property type="match status" value="1"/>
</dbReference>
<keyword evidence="8" id="KW-1185">Reference proteome</keyword>
<dbReference type="OrthoDB" id="327939at2"/>
<gene>
    <name evidence="7" type="ORF">FGM00_07970</name>
</gene>
<dbReference type="Proteomes" id="UP000310017">
    <property type="component" value="Chromosome"/>
</dbReference>
<feature type="transmembrane region" description="Helical" evidence="5">
    <location>
        <begin position="37"/>
        <end position="60"/>
    </location>
</feature>
<evidence type="ECO:0000256" key="5">
    <source>
        <dbReference type="SAM" id="Phobius"/>
    </source>
</evidence>
<dbReference type="InterPro" id="IPR009908">
    <property type="entry name" value="Methylamine_util_MauE"/>
</dbReference>
<dbReference type="Pfam" id="PF07291">
    <property type="entry name" value="MauE"/>
    <property type="match status" value="1"/>
</dbReference>
<dbReference type="RefSeq" id="WP_138852387.1">
    <property type="nucleotide sequence ID" value="NZ_CP040710.1"/>
</dbReference>
<evidence type="ECO:0000259" key="6">
    <source>
        <dbReference type="Pfam" id="PF07291"/>
    </source>
</evidence>
<dbReference type="GO" id="GO:0016020">
    <property type="term" value="C:membrane"/>
    <property type="evidence" value="ECO:0007669"/>
    <property type="project" value="UniProtKB-SubCell"/>
</dbReference>
<reference evidence="7 8" key="1">
    <citation type="submission" date="2019-05" db="EMBL/GenBank/DDBJ databases">
        <title>Genome sequencing of F202Z8.</title>
        <authorList>
            <person name="Kwon Y.M."/>
        </authorList>
    </citation>
    <scope>NUCLEOTIDE SEQUENCE [LARGE SCALE GENOMIC DNA]</scope>
    <source>
        <strain evidence="7 8">F202Z8</strain>
    </source>
</reference>
<dbReference type="GO" id="GO:0030416">
    <property type="term" value="P:methylamine metabolic process"/>
    <property type="evidence" value="ECO:0007669"/>
    <property type="project" value="InterPro"/>
</dbReference>
<evidence type="ECO:0000256" key="1">
    <source>
        <dbReference type="ARBA" id="ARBA00004141"/>
    </source>
</evidence>
<feature type="domain" description="Methylamine utilisation protein MauE" evidence="6">
    <location>
        <begin position="1"/>
        <end position="80"/>
    </location>
</feature>
<feature type="transmembrane region" description="Helical" evidence="5">
    <location>
        <begin position="100"/>
        <end position="117"/>
    </location>
</feature>
<sequence length="124" mass="13982">MKIVWKILSYLLAAFFIYAGVQHFIKPVFYEPFVPYFLPYKSLFVYASGVLEVLFGVLVFVPRFARVGATGILLLLIAFLPVHIMDVFAETPAIGTKTAAYIRLAVQFLFIAWALGVRKSITTK</sequence>
<evidence type="ECO:0000256" key="4">
    <source>
        <dbReference type="ARBA" id="ARBA00023136"/>
    </source>
</evidence>
<dbReference type="EMBL" id="CP040710">
    <property type="protein sequence ID" value="QCX00040.1"/>
    <property type="molecule type" value="Genomic_DNA"/>
</dbReference>
<proteinExistence type="predicted"/>
<feature type="transmembrane region" description="Helical" evidence="5">
    <location>
        <begin position="67"/>
        <end position="88"/>
    </location>
</feature>
<evidence type="ECO:0000256" key="2">
    <source>
        <dbReference type="ARBA" id="ARBA00022692"/>
    </source>
</evidence>
<dbReference type="KEGG" id="asag:FGM00_07970"/>
<keyword evidence="4 5" id="KW-0472">Membrane</keyword>
<comment type="subcellular location">
    <subcellularLocation>
        <location evidence="1">Membrane</location>
        <topology evidence="1">Multi-pass membrane protein</topology>
    </subcellularLocation>
</comment>
<evidence type="ECO:0000256" key="3">
    <source>
        <dbReference type="ARBA" id="ARBA00022989"/>
    </source>
</evidence>
<keyword evidence="2 5" id="KW-0812">Transmembrane</keyword>
<evidence type="ECO:0000313" key="7">
    <source>
        <dbReference type="EMBL" id="QCX00040.1"/>
    </source>
</evidence>
<accession>A0A5B7ST60</accession>
<evidence type="ECO:0000313" key="8">
    <source>
        <dbReference type="Proteomes" id="UP000310017"/>
    </source>
</evidence>
<dbReference type="PANTHER" id="PTHR36974">
    <property type="entry name" value="MEMBRANE PROTEIN-RELATED"/>
    <property type="match status" value="1"/>
</dbReference>
<name>A0A5B7ST60_9FLAO</name>